<feature type="transmembrane region" description="Helical" evidence="2">
    <location>
        <begin position="54"/>
        <end position="71"/>
    </location>
</feature>
<organism evidence="3 4">
    <name type="scientific">Egicoccus halophilus</name>
    <dbReference type="NCBI Taxonomy" id="1670830"/>
    <lineage>
        <taxon>Bacteria</taxon>
        <taxon>Bacillati</taxon>
        <taxon>Actinomycetota</taxon>
        <taxon>Nitriliruptoria</taxon>
        <taxon>Egicoccales</taxon>
        <taxon>Egicoccaceae</taxon>
        <taxon>Egicoccus</taxon>
    </lineage>
</organism>
<feature type="compositionally biased region" description="Low complexity" evidence="1">
    <location>
        <begin position="119"/>
        <end position="137"/>
    </location>
</feature>
<evidence type="ECO:0000313" key="4">
    <source>
        <dbReference type="Proteomes" id="UP000650511"/>
    </source>
</evidence>
<comment type="caution">
    <text evidence="3">The sequence shown here is derived from an EMBL/GenBank/DDBJ whole genome shotgun (WGS) entry which is preliminary data.</text>
</comment>
<feature type="region of interest" description="Disordered" evidence="1">
    <location>
        <begin position="109"/>
        <end position="159"/>
    </location>
</feature>
<dbReference type="Proteomes" id="UP000650511">
    <property type="component" value="Unassembled WGS sequence"/>
</dbReference>
<sequence length="159" mass="17499">MVKIPDAAEHRRRFAALPLSERRAVVRAVNRGVAVDKRKHAPLAVVLARRQMRLWRWAWVCGAAIGAIGVVDGWQAMLVNALIGTTMLGLVGRHWFVRARRAEQANLALAEGRGRGQKRSSSGRARAGAHATGTAPPARERLRERLGRGRPRRSDPAGR</sequence>
<dbReference type="EMBL" id="BMHA01000015">
    <property type="protein sequence ID" value="GGI09509.1"/>
    <property type="molecule type" value="Genomic_DNA"/>
</dbReference>
<reference evidence="3" key="2">
    <citation type="submission" date="2020-09" db="EMBL/GenBank/DDBJ databases">
        <authorList>
            <person name="Sun Q."/>
            <person name="Zhou Y."/>
        </authorList>
    </citation>
    <scope>NUCLEOTIDE SEQUENCE</scope>
    <source>
        <strain evidence="3">CGMCC 1.14988</strain>
    </source>
</reference>
<protein>
    <recommendedName>
        <fullName evidence="5">DUF3040 domain-containing protein</fullName>
    </recommendedName>
</protein>
<keyword evidence="4" id="KW-1185">Reference proteome</keyword>
<name>A0A8J3AAV0_9ACTN</name>
<feature type="compositionally biased region" description="Basic and acidic residues" evidence="1">
    <location>
        <begin position="138"/>
        <end position="159"/>
    </location>
</feature>
<feature type="transmembrane region" description="Helical" evidence="2">
    <location>
        <begin position="77"/>
        <end position="96"/>
    </location>
</feature>
<keyword evidence="2" id="KW-0472">Membrane</keyword>
<gene>
    <name evidence="3" type="ORF">GCM10011354_34440</name>
</gene>
<proteinExistence type="predicted"/>
<accession>A0A8J3AAV0</accession>
<evidence type="ECO:0000256" key="1">
    <source>
        <dbReference type="SAM" id="MobiDB-lite"/>
    </source>
</evidence>
<evidence type="ECO:0008006" key="5">
    <source>
        <dbReference type="Google" id="ProtNLM"/>
    </source>
</evidence>
<dbReference type="AlphaFoldDB" id="A0A8J3AAV0"/>
<evidence type="ECO:0000313" key="3">
    <source>
        <dbReference type="EMBL" id="GGI09509.1"/>
    </source>
</evidence>
<keyword evidence="2" id="KW-1133">Transmembrane helix</keyword>
<reference evidence="3" key="1">
    <citation type="journal article" date="2014" name="Int. J. Syst. Evol. Microbiol.">
        <title>Complete genome sequence of Corynebacterium casei LMG S-19264T (=DSM 44701T), isolated from a smear-ripened cheese.</title>
        <authorList>
            <consortium name="US DOE Joint Genome Institute (JGI-PGF)"/>
            <person name="Walter F."/>
            <person name="Albersmeier A."/>
            <person name="Kalinowski J."/>
            <person name="Ruckert C."/>
        </authorList>
    </citation>
    <scope>NUCLEOTIDE SEQUENCE</scope>
    <source>
        <strain evidence="3">CGMCC 1.14988</strain>
    </source>
</reference>
<evidence type="ECO:0000256" key="2">
    <source>
        <dbReference type="SAM" id="Phobius"/>
    </source>
</evidence>
<keyword evidence="2" id="KW-0812">Transmembrane</keyword>
<dbReference type="RefSeq" id="WP_205745456.1">
    <property type="nucleotide sequence ID" value="NZ_BMHA01000015.1"/>
</dbReference>